<evidence type="ECO:0000256" key="2">
    <source>
        <dbReference type="ARBA" id="ARBA00023002"/>
    </source>
</evidence>
<reference evidence="5 6" key="1">
    <citation type="submission" date="2020-11" db="EMBL/GenBank/DDBJ databases">
        <title>Carbohydrate-dependent, anaerobic sulfur respiration: A novel catabolism in halophilic archaea.</title>
        <authorList>
            <person name="Sorokin D.Y."/>
            <person name="Messina E."/>
            <person name="Smedile F."/>
            <person name="La Cono V."/>
            <person name="Hallsworth J.E."/>
            <person name="Yakimov M.M."/>
        </authorList>
    </citation>
    <scope>NUCLEOTIDE SEQUENCE [LARGE SCALE GENOMIC DNA]</scope>
    <source>
        <strain evidence="5 6">HSR-Est</strain>
    </source>
</reference>
<evidence type="ECO:0000313" key="5">
    <source>
        <dbReference type="EMBL" id="QSG13858.1"/>
    </source>
</evidence>
<dbReference type="EMBL" id="CP064791">
    <property type="protein sequence ID" value="QSG13858.1"/>
    <property type="molecule type" value="Genomic_DNA"/>
</dbReference>
<dbReference type="Proteomes" id="UP000663292">
    <property type="component" value="Chromosome"/>
</dbReference>
<dbReference type="InterPro" id="IPR011777">
    <property type="entry name" value="Geranylgeranyl_Rdtase_fam"/>
</dbReference>
<gene>
    <name evidence="5" type="primary">fixC</name>
    <name evidence="5" type="ORF">HSEST_0308</name>
</gene>
<protein>
    <submittedName>
        <fullName evidence="5">Dehydrogenase (Flavoprotein)</fullName>
    </submittedName>
</protein>
<dbReference type="GO" id="GO:0071949">
    <property type="term" value="F:FAD binding"/>
    <property type="evidence" value="ECO:0007669"/>
    <property type="project" value="InterPro"/>
</dbReference>
<sequence>MYTIMHDFLVVGAGPAGSRFARRAAEAGWDVLVFEQGTVGEPLACSGHVSTDVWEFTPDGAREDLLQNEIYGARFRLGGPESDPYPFYKDEVVSNVIDRVGLDRWLADAARDVGADLREHHTVTAVEEHSDHVAVTVRGPDGVETHRARMVAGADGPRSKVRSEVGLPEPGELLHGVLGFEEVADDQDFVDVHLTVPGFFAWRIPRGAAGVEYGLAAEPGAEVGEWFDAFTDSYGAATTNRCSGLIPIGPPDSVTSRRAFLLGDAAAQTKPFTGGGIRYGMVAADHAAETVDPRRPGTLSAYEAAWRSDLGREIRLGAWIRRAYSLPQTVQRVGLSLFAGEIGVHMDEPSTLFSREQLRAMLSRS</sequence>
<dbReference type="AlphaFoldDB" id="A0A897NMD4"/>
<evidence type="ECO:0000313" key="6">
    <source>
        <dbReference type="Proteomes" id="UP000663292"/>
    </source>
</evidence>
<organism evidence="5 6">
    <name type="scientific">Halapricum desulfuricans</name>
    <dbReference type="NCBI Taxonomy" id="2841257"/>
    <lineage>
        <taxon>Archaea</taxon>
        <taxon>Methanobacteriati</taxon>
        <taxon>Methanobacteriota</taxon>
        <taxon>Stenosarchaea group</taxon>
        <taxon>Halobacteria</taxon>
        <taxon>Halobacteriales</taxon>
        <taxon>Haloarculaceae</taxon>
        <taxon>Halapricum</taxon>
    </lineage>
</organism>
<dbReference type="InterPro" id="IPR050407">
    <property type="entry name" value="Geranylgeranyl_reductase"/>
</dbReference>
<dbReference type="Pfam" id="PF01494">
    <property type="entry name" value="FAD_binding_3"/>
    <property type="match status" value="1"/>
</dbReference>
<dbReference type="InterPro" id="IPR003953">
    <property type="entry name" value="FAD-dep_OxRdtase_2_FAD-bd"/>
</dbReference>
<keyword evidence="6" id="KW-1185">Reference proteome</keyword>
<evidence type="ECO:0000259" key="3">
    <source>
        <dbReference type="Pfam" id="PF00890"/>
    </source>
</evidence>
<dbReference type="InterPro" id="IPR036188">
    <property type="entry name" value="FAD/NAD-bd_sf"/>
</dbReference>
<dbReference type="PANTHER" id="PTHR42685:SF21">
    <property type="entry name" value="DEHYDROGENASE (FLAVOPROTEIN)-LIKE PROTEIN"/>
    <property type="match status" value="1"/>
</dbReference>
<dbReference type="Gene3D" id="3.50.50.60">
    <property type="entry name" value="FAD/NAD(P)-binding domain"/>
    <property type="match status" value="1"/>
</dbReference>
<keyword evidence="2" id="KW-0560">Oxidoreductase</keyword>
<name>A0A897NMD4_9EURY</name>
<dbReference type="Pfam" id="PF00890">
    <property type="entry name" value="FAD_binding_2"/>
    <property type="match status" value="1"/>
</dbReference>
<dbReference type="PRINTS" id="PR00420">
    <property type="entry name" value="RNGMNOXGNASE"/>
</dbReference>
<dbReference type="PANTHER" id="PTHR42685">
    <property type="entry name" value="GERANYLGERANYL DIPHOSPHATE REDUCTASE"/>
    <property type="match status" value="1"/>
</dbReference>
<accession>A0A897NMD4</accession>
<feature type="domain" description="FAD-binding" evidence="4">
    <location>
        <begin position="101"/>
        <end position="175"/>
    </location>
</feature>
<keyword evidence="1" id="KW-0285">Flavoprotein</keyword>
<dbReference type="InterPro" id="IPR002938">
    <property type="entry name" value="FAD-bd"/>
</dbReference>
<dbReference type="GO" id="GO:0016628">
    <property type="term" value="F:oxidoreductase activity, acting on the CH-CH group of donors, NAD or NADP as acceptor"/>
    <property type="evidence" value="ECO:0007669"/>
    <property type="project" value="InterPro"/>
</dbReference>
<dbReference type="SUPFAM" id="SSF51905">
    <property type="entry name" value="FAD/NAD(P)-binding domain"/>
    <property type="match status" value="1"/>
</dbReference>
<proteinExistence type="predicted"/>
<evidence type="ECO:0000259" key="4">
    <source>
        <dbReference type="Pfam" id="PF01494"/>
    </source>
</evidence>
<evidence type="ECO:0000256" key="1">
    <source>
        <dbReference type="ARBA" id="ARBA00022630"/>
    </source>
</evidence>
<dbReference type="NCBIfam" id="TIGR02032">
    <property type="entry name" value="GG-red-SF"/>
    <property type="match status" value="1"/>
</dbReference>
<feature type="domain" description="FAD-dependent oxidoreductase 2 FAD-binding" evidence="3">
    <location>
        <begin position="7"/>
        <end position="47"/>
    </location>
</feature>